<dbReference type="Proteomes" id="UP000572680">
    <property type="component" value="Unassembled WGS sequence"/>
</dbReference>
<comment type="caution">
    <text evidence="1">The sequence shown here is derived from an EMBL/GenBank/DDBJ whole genome shotgun (WGS) entry which is preliminary data.</text>
</comment>
<evidence type="ECO:0000313" key="2">
    <source>
        <dbReference type="Proteomes" id="UP000572680"/>
    </source>
</evidence>
<accession>A0A7W3LZX5</accession>
<organism evidence="1 2">
    <name type="scientific">Actinomadura namibiensis</name>
    <dbReference type="NCBI Taxonomy" id="182080"/>
    <lineage>
        <taxon>Bacteria</taxon>
        <taxon>Bacillati</taxon>
        <taxon>Actinomycetota</taxon>
        <taxon>Actinomycetes</taxon>
        <taxon>Streptosporangiales</taxon>
        <taxon>Thermomonosporaceae</taxon>
        <taxon>Actinomadura</taxon>
    </lineage>
</organism>
<evidence type="ECO:0000313" key="1">
    <source>
        <dbReference type="EMBL" id="MBA8957439.1"/>
    </source>
</evidence>
<dbReference type="AlphaFoldDB" id="A0A7W3LZX5"/>
<sequence length="622" mass="69649">MLRDTFTDRDGDKVRGSFQVYDTATNKPITAPQPDGVFLSAFVDPGKPAEVKISAGTLQDGKTYKFRTSAYDGTHYSTTWSAWQQFVVTVPEPLPTGLPAGLKQLLTDYQNGTLGHDTFAEYGYEKLGAGIKDVDLPTKYRDTAALSEQQLSLLTGMLTAALAKLPKEKVQALHQAASTPPVGQTRAPKRTAQDPWAGCGTLAAWYMGKTYRCGFSSQHFEVFWNIEGDRAIDDLTDADKNLYPDKIERIMDSLDHARNYYITQMGYALPDKTKVYVGHPFVSAEGGFAEPFTSIIRFGTQKLFLGEKAGPFYLPRHELFHAAQFQYISGRSWMLNNINIQWWMEAAAEWASQFTLRADPKSSTTVDRYFYARHIDEFLGRPNDYLDKWNGFGEPRQYGAFLFPEYLSERFGTVVIRHIWEGLDRTLSGQPRSAIEDRLGGLGASWEKELKTFATANQILCKPSADQDPNDGWRYQNPDIPQWCDRYLATEPSTSDPLSDLPRPCRSTITLDNSGYASGQVGVNGGGTYYIDLVALQGMPSRDFQVDLNVQQWPGDIVATLVTWKKIGKRCGPDQPWVKPNRVGLFDVKLGGECTMATLLITNINPRSVGIVDWLTVFKANR</sequence>
<keyword evidence="2" id="KW-1185">Reference proteome</keyword>
<dbReference type="EMBL" id="JACJIA010000023">
    <property type="protein sequence ID" value="MBA8957439.1"/>
    <property type="molecule type" value="Genomic_DNA"/>
</dbReference>
<proteinExistence type="predicted"/>
<reference evidence="1 2" key="1">
    <citation type="submission" date="2020-08" db="EMBL/GenBank/DDBJ databases">
        <title>Genomic Encyclopedia of Type Strains, Phase IV (KMG-IV): sequencing the most valuable type-strain genomes for metagenomic binning, comparative biology and taxonomic classification.</title>
        <authorList>
            <person name="Goeker M."/>
        </authorList>
    </citation>
    <scope>NUCLEOTIDE SEQUENCE [LARGE SCALE GENOMIC DNA]</scope>
    <source>
        <strain evidence="1 2">DSM 44197</strain>
    </source>
</reference>
<gene>
    <name evidence="1" type="ORF">HNR61_009132</name>
</gene>
<dbReference type="RefSeq" id="WP_182849261.1">
    <property type="nucleotide sequence ID" value="NZ_BAAALP010000144.1"/>
</dbReference>
<protein>
    <submittedName>
        <fullName evidence="1">Uncharacterized protein</fullName>
    </submittedName>
</protein>
<name>A0A7W3LZX5_ACTNM</name>